<accession>A0ABC8UIT7</accession>
<keyword evidence="3" id="KW-1185">Reference proteome</keyword>
<feature type="region of interest" description="Disordered" evidence="1">
    <location>
        <begin position="495"/>
        <end position="549"/>
    </location>
</feature>
<dbReference type="Proteomes" id="UP001642360">
    <property type="component" value="Unassembled WGS sequence"/>
</dbReference>
<dbReference type="AlphaFoldDB" id="A0ABC8UIT7"/>
<evidence type="ECO:0000313" key="2">
    <source>
        <dbReference type="EMBL" id="CAK9180961.1"/>
    </source>
</evidence>
<evidence type="ECO:0000313" key="3">
    <source>
        <dbReference type="Proteomes" id="UP001642360"/>
    </source>
</evidence>
<dbReference type="PANTHER" id="PTHR33416">
    <property type="entry name" value="NUCLEAR PORE COMPLEX PROTEIN NUP1"/>
    <property type="match status" value="1"/>
</dbReference>
<dbReference type="PANTHER" id="PTHR33416:SF20">
    <property type="entry name" value="NUCLEAR PORE COMPLEX PROTEIN NUP1"/>
    <property type="match status" value="1"/>
</dbReference>
<feature type="region of interest" description="Disordered" evidence="1">
    <location>
        <begin position="1"/>
        <end position="30"/>
    </location>
</feature>
<feature type="region of interest" description="Disordered" evidence="1">
    <location>
        <begin position="273"/>
        <end position="322"/>
    </location>
</feature>
<proteinExistence type="predicted"/>
<evidence type="ECO:0000256" key="1">
    <source>
        <dbReference type="SAM" id="MobiDB-lite"/>
    </source>
</evidence>
<feature type="compositionally biased region" description="Polar residues" evidence="1">
    <location>
        <begin position="495"/>
        <end position="524"/>
    </location>
</feature>
<name>A0ABC8UIT7_9AQUA</name>
<gene>
    <name evidence="2" type="ORF">ILEXP_LOCUS50985</name>
</gene>
<protein>
    <submittedName>
        <fullName evidence="2">Uncharacterized protein</fullName>
    </submittedName>
</protein>
<comment type="caution">
    <text evidence="2">The sequence shown here is derived from an EMBL/GenBank/DDBJ whole genome shotgun (WGS) entry which is preliminary data.</text>
</comment>
<feature type="compositionally biased region" description="Basic and acidic residues" evidence="1">
    <location>
        <begin position="284"/>
        <end position="301"/>
    </location>
</feature>
<organism evidence="2 3">
    <name type="scientific">Ilex paraguariensis</name>
    <name type="common">yerba mate</name>
    <dbReference type="NCBI Taxonomy" id="185542"/>
    <lineage>
        <taxon>Eukaryota</taxon>
        <taxon>Viridiplantae</taxon>
        <taxon>Streptophyta</taxon>
        <taxon>Embryophyta</taxon>
        <taxon>Tracheophyta</taxon>
        <taxon>Spermatophyta</taxon>
        <taxon>Magnoliopsida</taxon>
        <taxon>eudicotyledons</taxon>
        <taxon>Gunneridae</taxon>
        <taxon>Pentapetalae</taxon>
        <taxon>asterids</taxon>
        <taxon>campanulids</taxon>
        <taxon>Aquifoliales</taxon>
        <taxon>Aquifoliaceae</taxon>
        <taxon>Ilex</taxon>
    </lineage>
</organism>
<sequence>MGSRPLKVSPSILGLRSQAPKEDAILPSNVPFPPKSPFTSLVSKTAVHVGVPDNGFTTPRSRSRSAIYSMARTPYSRVYSTASQKGTKYTNSGYGGSPSSSLRTWEHDGELGSKQLAIKRRSSVLDDDIGSVGSMRRIRQKPNLLSQRVPLSTHGVEIGSDPAQHPASSTKNLIFNGENKDKVSKTVSENDDSSFASTSYASVPSKSSEIATKILQHLEKLTPKKKSLESKLAAARMKSAVELTPNLLHGQALRSMENADSSRLLQNSQDGCQMEDFHNNSLPDARDSSSQRHDKVEENGPKKFAVPCDTLTPAVNGDSTVSVKDGVPAIRTADSSITKHVTQPLQKKRAFQMSAHEDSLEMDADIYLNRPSSVLLAEGRGIQETTEVESNSVSSEVTTLDKAGALPKVKTSVDPALDKRTGLETAYGSVVGDKIGEFHFPTSHAPSTSFQPAVLSQSAPAFGKITSPKEANGPPTLFSFISKNVDKVPPFAFNSSSSVDESSGPKSSAWSVSKPKNSLANEASGRTDTELKILESDNDDNKNTRRLQI</sequence>
<reference evidence="2 3" key="1">
    <citation type="submission" date="2024-02" db="EMBL/GenBank/DDBJ databases">
        <authorList>
            <person name="Vignale AGUSTIN F."/>
            <person name="Sosa J E."/>
            <person name="Modenutti C."/>
        </authorList>
    </citation>
    <scope>NUCLEOTIDE SEQUENCE [LARGE SCALE GENOMIC DNA]</scope>
</reference>
<feature type="compositionally biased region" description="Basic and acidic residues" evidence="1">
    <location>
        <begin position="525"/>
        <end position="543"/>
    </location>
</feature>
<dbReference type="EMBL" id="CAUOFW020007880">
    <property type="protein sequence ID" value="CAK9180961.1"/>
    <property type="molecule type" value="Genomic_DNA"/>
</dbReference>